<gene>
    <name evidence="2" type="ORF">FJR48_04690</name>
</gene>
<accession>A0A5P8P033</accession>
<evidence type="ECO:0000256" key="1">
    <source>
        <dbReference type="SAM" id="Phobius"/>
    </source>
</evidence>
<organism evidence="2 3">
    <name type="scientific">Sulfurimonas lithotrophica</name>
    <dbReference type="NCBI Taxonomy" id="2590022"/>
    <lineage>
        <taxon>Bacteria</taxon>
        <taxon>Pseudomonadati</taxon>
        <taxon>Campylobacterota</taxon>
        <taxon>Epsilonproteobacteria</taxon>
        <taxon>Campylobacterales</taxon>
        <taxon>Sulfurimonadaceae</taxon>
        <taxon>Sulfurimonas</taxon>
    </lineage>
</organism>
<dbReference type="KEGG" id="sulg:FJR48_04690"/>
<protein>
    <submittedName>
        <fullName evidence="2">Uncharacterized protein</fullName>
    </submittedName>
</protein>
<evidence type="ECO:0000313" key="3">
    <source>
        <dbReference type="Proteomes" id="UP000326944"/>
    </source>
</evidence>
<dbReference type="Proteomes" id="UP000326944">
    <property type="component" value="Chromosome"/>
</dbReference>
<keyword evidence="1" id="KW-0812">Transmembrane</keyword>
<keyword evidence="1" id="KW-1133">Transmembrane helix</keyword>
<evidence type="ECO:0000313" key="2">
    <source>
        <dbReference type="EMBL" id="QFR49059.1"/>
    </source>
</evidence>
<sequence length="71" mass="8809">MKRIIKEIYGAGILFFYFFKWPYFLGFPYLYINGLNQNYILDALWFYCLFLILKDVYVMIKNKRINRCKKD</sequence>
<name>A0A5P8P033_9BACT</name>
<proteinExistence type="predicted"/>
<reference evidence="2 3" key="1">
    <citation type="submission" date="2019-09" db="EMBL/GenBank/DDBJ databases">
        <title>Sulfurimonas gotlandica sp. nov., a chemoautotrophic and psychrotolerant epsilonproteobacterium isolated from a pelagic redoxcline, and an emended description of the genus Sulfurimonas.</title>
        <authorList>
            <person name="Wang S."/>
            <person name="Jiang L."/>
            <person name="Shao S."/>
        </authorList>
    </citation>
    <scope>NUCLEOTIDE SEQUENCE [LARGE SCALE GENOMIC DNA]</scope>
    <source>
        <strain evidence="2 3">GYSZ_1</strain>
    </source>
</reference>
<dbReference type="RefSeq" id="WP_152307002.1">
    <property type="nucleotide sequence ID" value="NZ_CP043617.1"/>
</dbReference>
<dbReference type="OrthoDB" id="5334890at2"/>
<dbReference type="AlphaFoldDB" id="A0A5P8P033"/>
<keyword evidence="1" id="KW-0472">Membrane</keyword>
<feature type="transmembrane region" description="Helical" evidence="1">
    <location>
        <begin position="12"/>
        <end position="32"/>
    </location>
</feature>
<feature type="transmembrane region" description="Helical" evidence="1">
    <location>
        <begin position="44"/>
        <end position="60"/>
    </location>
</feature>
<dbReference type="EMBL" id="CP043617">
    <property type="protein sequence ID" value="QFR49059.1"/>
    <property type="molecule type" value="Genomic_DNA"/>
</dbReference>
<keyword evidence="3" id="KW-1185">Reference proteome</keyword>